<evidence type="ECO:0000256" key="3">
    <source>
        <dbReference type="ARBA" id="ARBA00022630"/>
    </source>
</evidence>
<dbReference type="InterPro" id="IPR016171">
    <property type="entry name" value="Vanillyl_alc_oxidase_C-sub2"/>
</dbReference>
<dbReference type="SUPFAM" id="SSF56176">
    <property type="entry name" value="FAD-binding/transporter-associated domain-like"/>
    <property type="match status" value="1"/>
</dbReference>
<dbReference type="SUPFAM" id="SSF55103">
    <property type="entry name" value="FAD-linked oxidases, C-terminal domain"/>
    <property type="match status" value="1"/>
</dbReference>
<dbReference type="InterPro" id="IPR051914">
    <property type="entry name" value="FAD-linked_OxidoTrans_Type4"/>
</dbReference>
<dbReference type="InterPro" id="IPR004113">
    <property type="entry name" value="FAD-bd_oxidored_4_C"/>
</dbReference>
<dbReference type="Gene3D" id="3.30.70.2740">
    <property type="match status" value="1"/>
</dbReference>
<protein>
    <submittedName>
        <fullName evidence="8">FAD-binding protein</fullName>
    </submittedName>
</protein>
<dbReference type="PROSITE" id="PS51387">
    <property type="entry name" value="FAD_PCMH"/>
    <property type="match status" value="1"/>
</dbReference>
<feature type="region of interest" description="Disordered" evidence="6">
    <location>
        <begin position="1"/>
        <end position="23"/>
    </location>
</feature>
<dbReference type="InterPro" id="IPR016167">
    <property type="entry name" value="FAD-bd_PCMH_sub1"/>
</dbReference>
<keyword evidence="4" id="KW-0274">FAD</keyword>
<keyword evidence="9" id="KW-1185">Reference proteome</keyword>
<dbReference type="PANTHER" id="PTHR42934:SF1">
    <property type="entry name" value="GLYCOLATE OXIDASE SUBUNIT GLCD"/>
    <property type="match status" value="1"/>
</dbReference>
<evidence type="ECO:0000259" key="7">
    <source>
        <dbReference type="PROSITE" id="PS51387"/>
    </source>
</evidence>
<dbReference type="FunFam" id="3.30.70.2740:FF:000001">
    <property type="entry name" value="D-lactate dehydrogenase mitochondrial"/>
    <property type="match status" value="1"/>
</dbReference>
<keyword evidence="3" id="KW-0285">Flavoprotein</keyword>
<dbReference type="InterPro" id="IPR016166">
    <property type="entry name" value="FAD-bd_PCMH"/>
</dbReference>
<evidence type="ECO:0000256" key="5">
    <source>
        <dbReference type="ARBA" id="ARBA00023002"/>
    </source>
</evidence>
<dbReference type="EMBL" id="AZAC01000017">
    <property type="protein sequence ID" value="KIX13193.1"/>
    <property type="molecule type" value="Genomic_DNA"/>
</dbReference>
<dbReference type="FunCoup" id="A0A0D2HRI7">
    <property type="interactions" value="457"/>
</dbReference>
<dbReference type="InterPro" id="IPR016164">
    <property type="entry name" value="FAD-linked_Oxase-like_C"/>
</dbReference>
<evidence type="ECO:0000256" key="1">
    <source>
        <dbReference type="ARBA" id="ARBA00001974"/>
    </source>
</evidence>
<dbReference type="GO" id="GO:0071949">
    <property type="term" value="F:FAD binding"/>
    <property type="evidence" value="ECO:0007669"/>
    <property type="project" value="InterPro"/>
</dbReference>
<dbReference type="AlphaFoldDB" id="A0A0D2HRI7"/>
<dbReference type="GO" id="GO:0016491">
    <property type="term" value="F:oxidoreductase activity"/>
    <property type="evidence" value="ECO:0007669"/>
    <property type="project" value="UniProtKB-KW"/>
</dbReference>
<dbReference type="InterPro" id="IPR016169">
    <property type="entry name" value="FAD-bd_PCMH_sub2"/>
</dbReference>
<dbReference type="Gene3D" id="3.30.70.2190">
    <property type="match status" value="1"/>
</dbReference>
<proteinExistence type="inferred from homology"/>
<comment type="cofactor">
    <cofactor evidence="1">
        <name>FAD</name>
        <dbReference type="ChEBI" id="CHEBI:57692"/>
    </cofactor>
</comment>
<evidence type="ECO:0000256" key="6">
    <source>
        <dbReference type="SAM" id="MobiDB-lite"/>
    </source>
</evidence>
<dbReference type="InterPro" id="IPR036318">
    <property type="entry name" value="FAD-bd_PCMH-like_sf"/>
</dbReference>
<dbReference type="Gene3D" id="3.30.465.10">
    <property type="match status" value="1"/>
</dbReference>
<reference evidence="8 9" key="1">
    <citation type="submission" date="2013-11" db="EMBL/GenBank/DDBJ databases">
        <title>Metagenomic analysis of a methanogenic consortium involved in long chain n-alkane degradation.</title>
        <authorList>
            <person name="Davidova I.A."/>
            <person name="Callaghan A.V."/>
            <person name="Wawrik B."/>
            <person name="Pruitt S."/>
            <person name="Marks C."/>
            <person name="Duncan K.E."/>
            <person name="Suflita J.M."/>
        </authorList>
    </citation>
    <scope>NUCLEOTIDE SEQUENCE [LARGE SCALE GENOMIC DNA]</scope>
    <source>
        <strain evidence="8 9">SPR</strain>
    </source>
</reference>
<organism evidence="8 9">
    <name type="scientific">Dethiosulfatarculus sandiegensis</name>
    <dbReference type="NCBI Taxonomy" id="1429043"/>
    <lineage>
        <taxon>Bacteria</taxon>
        <taxon>Pseudomonadati</taxon>
        <taxon>Thermodesulfobacteriota</taxon>
        <taxon>Desulfarculia</taxon>
        <taxon>Desulfarculales</taxon>
        <taxon>Desulfarculaceae</taxon>
        <taxon>Dethiosulfatarculus</taxon>
    </lineage>
</organism>
<dbReference type="InParanoid" id="A0A0D2HRI7"/>
<dbReference type="STRING" id="1429043.X474_14770"/>
<evidence type="ECO:0000256" key="4">
    <source>
        <dbReference type="ARBA" id="ARBA00022827"/>
    </source>
</evidence>
<dbReference type="FunFam" id="1.10.45.10:FF:000001">
    <property type="entry name" value="D-lactate dehydrogenase mitochondrial"/>
    <property type="match status" value="1"/>
</dbReference>
<dbReference type="InterPro" id="IPR006094">
    <property type="entry name" value="Oxid_FAD_bind_N"/>
</dbReference>
<dbReference type="Gene3D" id="3.30.43.10">
    <property type="entry name" value="Uridine Diphospho-n-acetylenolpyruvylglucosamine Reductase, domain 2"/>
    <property type="match status" value="1"/>
</dbReference>
<dbReference type="Gene3D" id="1.10.45.10">
    <property type="entry name" value="Vanillyl-alcohol Oxidase, Chain A, domain 4"/>
    <property type="match status" value="1"/>
</dbReference>
<dbReference type="RefSeq" id="WP_052515187.1">
    <property type="nucleotide sequence ID" value="NZ_AZAC01000017.1"/>
</dbReference>
<dbReference type="PANTHER" id="PTHR42934">
    <property type="entry name" value="GLYCOLATE OXIDASE SUBUNIT GLCD"/>
    <property type="match status" value="1"/>
</dbReference>
<feature type="compositionally biased region" description="Polar residues" evidence="6">
    <location>
        <begin position="1"/>
        <end position="10"/>
    </location>
</feature>
<comment type="caution">
    <text evidence="8">The sequence shown here is derived from an EMBL/GenBank/DDBJ whole genome shotgun (WGS) entry which is preliminary data.</text>
</comment>
<feature type="domain" description="FAD-binding PCMH-type" evidence="7">
    <location>
        <begin position="35"/>
        <end position="214"/>
    </location>
</feature>
<name>A0A0D2HRI7_9BACT</name>
<keyword evidence="5" id="KW-0560">Oxidoreductase</keyword>
<evidence type="ECO:0000256" key="2">
    <source>
        <dbReference type="ARBA" id="ARBA00008000"/>
    </source>
</evidence>
<dbReference type="Pfam" id="PF02913">
    <property type="entry name" value="FAD-oxidase_C"/>
    <property type="match status" value="1"/>
</dbReference>
<dbReference type="OrthoDB" id="9811557at2"/>
<dbReference type="Proteomes" id="UP000032233">
    <property type="component" value="Unassembled WGS sequence"/>
</dbReference>
<evidence type="ECO:0000313" key="8">
    <source>
        <dbReference type="EMBL" id="KIX13193.1"/>
    </source>
</evidence>
<gene>
    <name evidence="8" type="ORF">X474_14770</name>
</gene>
<comment type="similarity">
    <text evidence="2">Belongs to the FAD-binding oxidoreductase/transferase type 4 family.</text>
</comment>
<sequence length="463" mass="48670">MDNQAHQAISQAAGPGNYTRSPKTRMAFASDATGRFFPPEGVVRARDMEQVSKVMAACTATGTPVVPRGAGSGITGGALPVDGGVVLDLAGLTEIIRISPEDQQAIVQPGVITAELSARANAQGLFYPPDPASSNFSSLGGNVAENAGGLTAVKYGVTRDYVMAVKAVLPDGRIFKTGSRAIKSVVGYDLTRLLVGSEGTLAVLMELTLKLMPLPEAKSTMTGVFTDLDQATAAVKELLLSGIRPVALEFMDGGTLKAVEKYAHLGLDPKAEAMLLVELDGPPEVLNRQSDQVVGILKKAGGSPVEKAASEAEADRLWKARRSISPAMFQIAPSKLNEDIAVPLGNLAEMVRRIKKTREKRKLPIACFGHAGDGNLHVNIMHDAADPDQRARALEAVSDVFADALHLGGTLSGEHGVGLNKLGYAGAEIDPVALDLMHGIKKLFDPAGVLNPHKAIPYPEILS</sequence>
<accession>A0A0D2HRI7</accession>
<dbReference type="Pfam" id="PF01565">
    <property type="entry name" value="FAD_binding_4"/>
    <property type="match status" value="1"/>
</dbReference>
<evidence type="ECO:0000313" key="9">
    <source>
        <dbReference type="Proteomes" id="UP000032233"/>
    </source>
</evidence>
<dbReference type="PATRIC" id="fig|1429043.3.peg.3129"/>